<dbReference type="AlphaFoldDB" id="A0A2D0N2V7"/>
<dbReference type="SUPFAM" id="SSF48452">
    <property type="entry name" value="TPR-like"/>
    <property type="match status" value="1"/>
</dbReference>
<evidence type="ECO:0000256" key="4">
    <source>
        <dbReference type="ARBA" id="ARBA00023136"/>
    </source>
</evidence>
<keyword evidence="6" id="KW-1133">Transmembrane helix</keyword>
<feature type="domain" description="SusD-like N-terminal" evidence="8">
    <location>
        <begin position="132"/>
        <end position="232"/>
    </location>
</feature>
<dbReference type="GO" id="GO:0009279">
    <property type="term" value="C:cell outer membrane"/>
    <property type="evidence" value="ECO:0007669"/>
    <property type="project" value="UniProtKB-SubCell"/>
</dbReference>
<dbReference type="Pfam" id="PF14322">
    <property type="entry name" value="SusD-like_3"/>
    <property type="match status" value="1"/>
</dbReference>
<dbReference type="Proteomes" id="UP000223913">
    <property type="component" value="Unassembled WGS sequence"/>
</dbReference>
<keyword evidence="10" id="KW-1185">Reference proteome</keyword>
<comment type="caution">
    <text evidence="9">The sequence shown here is derived from an EMBL/GenBank/DDBJ whole genome shotgun (WGS) entry which is preliminary data.</text>
</comment>
<comment type="subcellular location">
    <subcellularLocation>
        <location evidence="1">Cell outer membrane</location>
    </subcellularLocation>
</comment>
<name>A0A2D0N2V7_FLAN2</name>
<gene>
    <name evidence="9" type="ORF">CRP01_30500</name>
</gene>
<protein>
    <submittedName>
        <fullName evidence="9">RagB/SusD family nutrient uptake outer membrane protein</fullName>
    </submittedName>
</protein>
<keyword evidence="5" id="KW-0998">Cell outer membrane</keyword>
<evidence type="ECO:0000259" key="8">
    <source>
        <dbReference type="Pfam" id="PF14322"/>
    </source>
</evidence>
<organism evidence="9 10">
    <name type="scientific">Flavilitoribacter nigricans (strain ATCC 23147 / DSM 23189 / NBRC 102662 / NCIMB 1420 / SS-2)</name>
    <name type="common">Lewinella nigricans</name>
    <dbReference type="NCBI Taxonomy" id="1122177"/>
    <lineage>
        <taxon>Bacteria</taxon>
        <taxon>Pseudomonadati</taxon>
        <taxon>Bacteroidota</taxon>
        <taxon>Saprospiria</taxon>
        <taxon>Saprospirales</taxon>
        <taxon>Lewinellaceae</taxon>
        <taxon>Flavilitoribacter</taxon>
    </lineage>
</organism>
<keyword evidence="3" id="KW-0732">Signal</keyword>
<sequence>MKNIKFQRRFQLPLRAFGSAFMIFGLLLLSSCEDSFLDVVPDNVATVDQAFSLRNEAEKYLFTCYSYLPKNGDGLYNIAMLSGDELWIPPQDLALNSFAFDVARGLQRSFDTYMDVWEGRWQGGGPNDLYPLFDGIRHCNIFLENIEDRGKVPDLQEAERLRWIAEAKFLKAYYHFYLMRMYGPIPIMRESIPIDAPESELFVAREPVDDVVDYIVQLLDEATPNLPQIITDSQNELGRITKSISTGLKADVLLTAASPLFNGNSDMSGFTTREGVPFFDTGESTEKWQRAADAAKTAIETAEASGHELYTFSGGAFALSPKTNTKLSISQALADRTSKEVIWRNTQSLTWWLQLQCAWPINSAQPDWTAQKILAPTLKMARLFYTKNGVPIEEDKTLDFSDIDEVQTAEEADNLDIAEGYRTARLNFDREPRFYADLAFDGAIYYLESSGANEKLYHLRSKFKDYAGSNDVFHYNVTGYYLKKLIDYRYNYTSFHSYREYAWPEMRLTELYLAYAEALNEAQGPVEEVFTYLDKVRARAGLEGVKASWDAYSTNPSKYTTKDGLRKIIQQERGIELAFEGKRYWDIRRWKLAAKELNEPVQGWNIYGENEESYYQVTTIFRQRFASPRDYFWPISEYTRLQNPNLVQNPGW</sequence>
<feature type="transmembrane region" description="Helical" evidence="6">
    <location>
        <begin position="12"/>
        <end position="29"/>
    </location>
</feature>
<evidence type="ECO:0000256" key="5">
    <source>
        <dbReference type="ARBA" id="ARBA00023237"/>
    </source>
</evidence>
<dbReference type="Gene3D" id="1.25.40.390">
    <property type="match status" value="1"/>
</dbReference>
<evidence type="ECO:0000313" key="9">
    <source>
        <dbReference type="EMBL" id="PHN02716.1"/>
    </source>
</evidence>
<evidence type="ECO:0000259" key="7">
    <source>
        <dbReference type="Pfam" id="PF07980"/>
    </source>
</evidence>
<evidence type="ECO:0000256" key="1">
    <source>
        <dbReference type="ARBA" id="ARBA00004442"/>
    </source>
</evidence>
<dbReference type="InterPro" id="IPR011990">
    <property type="entry name" value="TPR-like_helical_dom_sf"/>
</dbReference>
<evidence type="ECO:0000256" key="2">
    <source>
        <dbReference type="ARBA" id="ARBA00006275"/>
    </source>
</evidence>
<reference evidence="9 10" key="1">
    <citation type="submission" date="2017-10" db="EMBL/GenBank/DDBJ databases">
        <title>The draft genome sequence of Lewinella nigricans NBRC 102662.</title>
        <authorList>
            <person name="Wang K."/>
        </authorList>
    </citation>
    <scope>NUCLEOTIDE SEQUENCE [LARGE SCALE GENOMIC DNA]</scope>
    <source>
        <strain evidence="9 10">NBRC 102662</strain>
    </source>
</reference>
<dbReference type="EMBL" id="PDUD01000037">
    <property type="protein sequence ID" value="PHN02716.1"/>
    <property type="molecule type" value="Genomic_DNA"/>
</dbReference>
<evidence type="ECO:0000256" key="6">
    <source>
        <dbReference type="SAM" id="Phobius"/>
    </source>
</evidence>
<dbReference type="Pfam" id="PF07980">
    <property type="entry name" value="SusD_RagB"/>
    <property type="match status" value="1"/>
</dbReference>
<comment type="similarity">
    <text evidence="2">Belongs to the SusD family.</text>
</comment>
<keyword evidence="6" id="KW-0812">Transmembrane</keyword>
<dbReference type="OrthoDB" id="608091at2"/>
<dbReference type="InterPro" id="IPR033985">
    <property type="entry name" value="SusD-like_N"/>
</dbReference>
<feature type="domain" description="RagB/SusD" evidence="7">
    <location>
        <begin position="339"/>
        <end position="652"/>
    </location>
</feature>
<evidence type="ECO:0000256" key="3">
    <source>
        <dbReference type="ARBA" id="ARBA00022729"/>
    </source>
</evidence>
<keyword evidence="4 6" id="KW-0472">Membrane</keyword>
<accession>A0A2D0N2V7</accession>
<dbReference type="PROSITE" id="PS51257">
    <property type="entry name" value="PROKAR_LIPOPROTEIN"/>
    <property type="match status" value="1"/>
</dbReference>
<evidence type="ECO:0000313" key="10">
    <source>
        <dbReference type="Proteomes" id="UP000223913"/>
    </source>
</evidence>
<dbReference type="InterPro" id="IPR012944">
    <property type="entry name" value="SusD_RagB_dom"/>
</dbReference>
<dbReference type="RefSeq" id="WP_099153858.1">
    <property type="nucleotide sequence ID" value="NZ_PDUD01000037.1"/>
</dbReference>
<proteinExistence type="inferred from homology"/>